<keyword evidence="1" id="KW-0863">Zinc-finger</keyword>
<dbReference type="GO" id="GO:0008270">
    <property type="term" value="F:zinc ion binding"/>
    <property type="evidence" value="ECO:0007669"/>
    <property type="project" value="UniProtKB-KW"/>
</dbReference>
<accession>A0A8S1R8H8</accession>
<dbReference type="InterPro" id="IPR001841">
    <property type="entry name" value="Znf_RING"/>
</dbReference>
<gene>
    <name evidence="3" type="ORF">PSON_ATCC_30995.1.T1440152</name>
</gene>
<feature type="domain" description="RING-type" evidence="2">
    <location>
        <begin position="27"/>
        <end position="63"/>
    </location>
</feature>
<evidence type="ECO:0000259" key="2">
    <source>
        <dbReference type="PROSITE" id="PS50089"/>
    </source>
</evidence>
<keyword evidence="4" id="KW-1185">Reference proteome</keyword>
<reference evidence="3" key="1">
    <citation type="submission" date="2021-01" db="EMBL/GenBank/DDBJ databases">
        <authorList>
            <consortium name="Genoscope - CEA"/>
            <person name="William W."/>
        </authorList>
    </citation>
    <scope>NUCLEOTIDE SEQUENCE</scope>
</reference>
<sequence length="314" mass="36607">MELPICETDLIRNLIIDPKSINQNLQCILCKQLVVNPKECEECQNLFCSSCIDDWLKAKQTCPGKCKNFLATVPHRLIRDAIGQIIVKCKNINCNKQMTLSSLENHIKNCEHTIQICNNQGCQKQISLNEMKDHKNNCQFRIVTCEKCNSPYSFQIKHDCIISLNDKIKQLEIYFELLQISTQKKIADLLERVTQCEKQKIKDNKPKCNQGHDLKWVYPAFKYCENCKQANIAVRYQCTICFQNYCQKCRKPQFKEGFCPLNHPLQFSLQAIKETHCDYCNLNIFSRGESVYSDRLCDLDICNSCYEILIEMNQ</sequence>
<keyword evidence="1" id="KW-0479">Metal-binding</keyword>
<dbReference type="AlphaFoldDB" id="A0A8S1R8H8"/>
<evidence type="ECO:0000256" key="1">
    <source>
        <dbReference type="PROSITE-ProRule" id="PRU00175"/>
    </source>
</evidence>
<evidence type="ECO:0000313" key="4">
    <source>
        <dbReference type="Proteomes" id="UP000692954"/>
    </source>
</evidence>
<dbReference type="Proteomes" id="UP000692954">
    <property type="component" value="Unassembled WGS sequence"/>
</dbReference>
<organism evidence="3 4">
    <name type="scientific">Paramecium sonneborni</name>
    <dbReference type="NCBI Taxonomy" id="65129"/>
    <lineage>
        <taxon>Eukaryota</taxon>
        <taxon>Sar</taxon>
        <taxon>Alveolata</taxon>
        <taxon>Ciliophora</taxon>
        <taxon>Intramacronucleata</taxon>
        <taxon>Oligohymenophorea</taxon>
        <taxon>Peniculida</taxon>
        <taxon>Parameciidae</taxon>
        <taxon>Paramecium</taxon>
    </lineage>
</organism>
<protein>
    <recommendedName>
        <fullName evidence="2">RING-type domain-containing protein</fullName>
    </recommendedName>
</protein>
<dbReference type="PANTHER" id="PTHR10131:SF94">
    <property type="entry name" value="TNF RECEPTOR-ASSOCIATED FACTOR 4"/>
    <property type="match status" value="1"/>
</dbReference>
<name>A0A8S1R8H8_9CILI</name>
<comment type="caution">
    <text evidence="3">The sequence shown here is derived from an EMBL/GenBank/DDBJ whole genome shotgun (WGS) entry which is preliminary data.</text>
</comment>
<dbReference type="PROSITE" id="PS50089">
    <property type="entry name" value="ZF_RING_2"/>
    <property type="match status" value="1"/>
</dbReference>
<keyword evidence="1" id="KW-0862">Zinc</keyword>
<evidence type="ECO:0000313" key="3">
    <source>
        <dbReference type="EMBL" id="CAD8123442.1"/>
    </source>
</evidence>
<dbReference type="OrthoDB" id="295927at2759"/>
<proteinExistence type="predicted"/>
<dbReference type="PANTHER" id="PTHR10131">
    <property type="entry name" value="TNF RECEPTOR ASSOCIATED FACTOR"/>
    <property type="match status" value="1"/>
</dbReference>
<dbReference type="EMBL" id="CAJJDN010000144">
    <property type="protein sequence ID" value="CAD8123442.1"/>
    <property type="molecule type" value="Genomic_DNA"/>
</dbReference>